<name>A0A914VVG0_9BILA</name>
<dbReference type="WBParaSite" id="PSAMB.scaffold263size60343.g3966.t1">
    <property type="protein sequence ID" value="PSAMB.scaffold263size60343.g3966.t1"/>
    <property type="gene ID" value="PSAMB.scaffold263size60343.g3966"/>
</dbReference>
<dbReference type="AlphaFoldDB" id="A0A914VVG0"/>
<evidence type="ECO:0000313" key="1">
    <source>
        <dbReference type="Proteomes" id="UP000887566"/>
    </source>
</evidence>
<evidence type="ECO:0000313" key="2">
    <source>
        <dbReference type="WBParaSite" id="PSAMB.scaffold263size60343.g3966.t1"/>
    </source>
</evidence>
<organism evidence="1 2">
    <name type="scientific">Plectus sambesii</name>
    <dbReference type="NCBI Taxonomy" id="2011161"/>
    <lineage>
        <taxon>Eukaryota</taxon>
        <taxon>Metazoa</taxon>
        <taxon>Ecdysozoa</taxon>
        <taxon>Nematoda</taxon>
        <taxon>Chromadorea</taxon>
        <taxon>Plectida</taxon>
        <taxon>Plectina</taxon>
        <taxon>Plectoidea</taxon>
        <taxon>Plectidae</taxon>
        <taxon>Plectus</taxon>
    </lineage>
</organism>
<proteinExistence type="predicted"/>
<accession>A0A914VVG0</accession>
<reference evidence="2" key="1">
    <citation type="submission" date="2022-11" db="UniProtKB">
        <authorList>
            <consortium name="WormBaseParasite"/>
        </authorList>
    </citation>
    <scope>IDENTIFICATION</scope>
</reference>
<keyword evidence="1" id="KW-1185">Reference proteome</keyword>
<protein>
    <submittedName>
        <fullName evidence="2">Uncharacterized protein</fullName>
    </submittedName>
</protein>
<dbReference type="Proteomes" id="UP000887566">
    <property type="component" value="Unplaced"/>
</dbReference>
<sequence>MLQTSANGQASQCSTKAAAPPFAPFAAEAYVGVDHVTPLTSSAALIVHSCVTIGLRQRVVTSPSSHSWHPAL</sequence>